<feature type="transmembrane region" description="Helical" evidence="1">
    <location>
        <begin position="21"/>
        <end position="42"/>
    </location>
</feature>
<keyword evidence="1" id="KW-0812">Transmembrane</keyword>
<reference evidence="2 3" key="1">
    <citation type="submission" date="2019-03" db="EMBL/GenBank/DDBJ databases">
        <title>Genomic Encyclopedia of Type Strains, Phase IV (KMG-IV): sequencing the most valuable type-strain genomes for metagenomic binning, comparative biology and taxonomic classification.</title>
        <authorList>
            <person name="Goeker M."/>
        </authorList>
    </citation>
    <scope>NUCLEOTIDE SEQUENCE [LARGE SCALE GENOMIC DNA]</scope>
    <source>
        <strain evidence="2 3">DSM 21100</strain>
    </source>
</reference>
<evidence type="ECO:0000256" key="1">
    <source>
        <dbReference type="SAM" id="Phobius"/>
    </source>
</evidence>
<keyword evidence="3" id="KW-1185">Reference proteome</keyword>
<dbReference type="EMBL" id="SMAD01000006">
    <property type="protein sequence ID" value="TCS86693.1"/>
    <property type="molecule type" value="Genomic_DNA"/>
</dbReference>
<evidence type="ECO:0000313" key="3">
    <source>
        <dbReference type="Proteomes" id="UP000295807"/>
    </source>
</evidence>
<dbReference type="OrthoDB" id="1495090at2"/>
<name>A0A4R3KQS2_9SPHI</name>
<dbReference type="AlphaFoldDB" id="A0A4R3KQS2"/>
<accession>A0A4R3KQS2</accession>
<proteinExistence type="predicted"/>
<keyword evidence="1" id="KW-1133">Transmembrane helix</keyword>
<evidence type="ECO:0000313" key="2">
    <source>
        <dbReference type="EMBL" id="TCS86693.1"/>
    </source>
</evidence>
<comment type="caution">
    <text evidence="2">The sequence shown here is derived from an EMBL/GenBank/DDBJ whole genome shotgun (WGS) entry which is preliminary data.</text>
</comment>
<organism evidence="2 3">
    <name type="scientific">Anseongella ginsenosidimutans</name>
    <dbReference type="NCBI Taxonomy" id="496056"/>
    <lineage>
        <taxon>Bacteria</taxon>
        <taxon>Pseudomonadati</taxon>
        <taxon>Bacteroidota</taxon>
        <taxon>Sphingobacteriia</taxon>
        <taxon>Sphingobacteriales</taxon>
        <taxon>Sphingobacteriaceae</taxon>
        <taxon>Anseongella</taxon>
    </lineage>
</organism>
<dbReference type="RefSeq" id="WP_132129268.1">
    <property type="nucleotide sequence ID" value="NZ_CP042432.1"/>
</dbReference>
<sequence>MDLAQIIKRIDEVHKRNRNTEMLLLIGTSLLFACGITCFIMAIVKQEYAWGMPPAITTGLLYYPIKEVKELRKKNIALATAPVLINTLPKSKAAEEISKLLENLFGDSE</sequence>
<feature type="transmembrane region" description="Helical" evidence="1">
    <location>
        <begin position="48"/>
        <end position="65"/>
    </location>
</feature>
<gene>
    <name evidence="2" type="ORF">EDD80_1062</name>
</gene>
<dbReference type="Proteomes" id="UP000295807">
    <property type="component" value="Unassembled WGS sequence"/>
</dbReference>
<keyword evidence="1" id="KW-0472">Membrane</keyword>
<protein>
    <submittedName>
        <fullName evidence="2">Uncharacterized protein</fullName>
    </submittedName>
</protein>